<evidence type="ECO:0000256" key="4">
    <source>
        <dbReference type="ARBA" id="ARBA00022553"/>
    </source>
</evidence>
<dbReference type="InterPro" id="IPR036097">
    <property type="entry name" value="HisK_dim/P_sf"/>
</dbReference>
<keyword evidence="7" id="KW-0418">Kinase</keyword>
<dbReference type="GO" id="GO:0005524">
    <property type="term" value="F:ATP binding"/>
    <property type="evidence" value="ECO:0007669"/>
    <property type="project" value="UniProtKB-KW"/>
</dbReference>
<keyword evidence="10" id="KW-1133">Transmembrane helix</keyword>
<dbReference type="Pfam" id="PF02518">
    <property type="entry name" value="HATPase_c"/>
    <property type="match status" value="1"/>
</dbReference>
<feature type="transmembrane region" description="Helical" evidence="10">
    <location>
        <begin position="9"/>
        <end position="25"/>
    </location>
</feature>
<dbReference type="PANTHER" id="PTHR43065:SF10">
    <property type="entry name" value="PEROXIDE STRESS-ACTIVATED HISTIDINE KINASE MAK3"/>
    <property type="match status" value="1"/>
</dbReference>
<keyword evidence="10" id="KW-0812">Transmembrane</keyword>
<dbReference type="OrthoDB" id="9815750at2"/>
<dbReference type="CDD" id="cd00075">
    <property type="entry name" value="HATPase"/>
    <property type="match status" value="1"/>
</dbReference>
<keyword evidence="9" id="KW-0902">Two-component regulatory system</keyword>
<keyword evidence="14" id="KW-1185">Reference proteome</keyword>
<feature type="domain" description="Histidine kinase" evidence="11">
    <location>
        <begin position="319"/>
        <end position="523"/>
    </location>
</feature>
<gene>
    <name evidence="13" type="ORF">E5161_15310</name>
</gene>
<evidence type="ECO:0000256" key="2">
    <source>
        <dbReference type="ARBA" id="ARBA00004651"/>
    </source>
</evidence>
<name>A0A4U0F8W1_9BACL</name>
<dbReference type="EC" id="2.7.13.3" evidence="3"/>
<dbReference type="Gene3D" id="1.10.287.130">
    <property type="match status" value="1"/>
</dbReference>
<evidence type="ECO:0000256" key="8">
    <source>
        <dbReference type="ARBA" id="ARBA00022840"/>
    </source>
</evidence>
<keyword evidence="6" id="KW-0547">Nucleotide-binding</keyword>
<keyword evidence="10" id="KW-0472">Membrane</keyword>
<dbReference type="PROSITE" id="PS50887">
    <property type="entry name" value="GGDEF"/>
    <property type="match status" value="1"/>
</dbReference>
<dbReference type="SMART" id="SM00388">
    <property type="entry name" value="HisKA"/>
    <property type="match status" value="1"/>
</dbReference>
<comment type="catalytic activity">
    <reaction evidence="1">
        <text>ATP + protein L-histidine = ADP + protein N-phospho-L-histidine.</text>
        <dbReference type="EC" id="2.7.13.3"/>
    </reaction>
</comment>
<evidence type="ECO:0000256" key="7">
    <source>
        <dbReference type="ARBA" id="ARBA00022777"/>
    </source>
</evidence>
<evidence type="ECO:0000256" key="10">
    <source>
        <dbReference type="SAM" id="Phobius"/>
    </source>
</evidence>
<reference evidence="13 14" key="1">
    <citation type="submission" date="2019-04" db="EMBL/GenBank/DDBJ databases">
        <title>Cohnella sp. nov., isolated from soil.</title>
        <authorList>
            <person name="Kim W."/>
        </authorList>
    </citation>
    <scope>NUCLEOTIDE SEQUENCE [LARGE SCALE GENOMIC DNA]</scope>
    <source>
        <strain evidence="13 14">CAU 1483</strain>
    </source>
</reference>
<dbReference type="Gene3D" id="3.30.70.270">
    <property type="match status" value="1"/>
</dbReference>
<evidence type="ECO:0000256" key="3">
    <source>
        <dbReference type="ARBA" id="ARBA00012438"/>
    </source>
</evidence>
<dbReference type="InterPro" id="IPR005467">
    <property type="entry name" value="His_kinase_dom"/>
</dbReference>
<dbReference type="InterPro" id="IPR029787">
    <property type="entry name" value="Nucleotide_cyclase"/>
</dbReference>
<comment type="subcellular location">
    <subcellularLocation>
        <location evidence="2">Cell membrane</location>
        <topology evidence="2">Multi-pass membrane protein</topology>
    </subcellularLocation>
</comment>
<dbReference type="SMART" id="SM00387">
    <property type="entry name" value="HATPase_c"/>
    <property type="match status" value="1"/>
</dbReference>
<dbReference type="InterPro" id="IPR004358">
    <property type="entry name" value="Sig_transdc_His_kin-like_C"/>
</dbReference>
<evidence type="ECO:0000259" key="11">
    <source>
        <dbReference type="PROSITE" id="PS50109"/>
    </source>
</evidence>
<accession>A0A4U0F8W1</accession>
<evidence type="ECO:0000256" key="5">
    <source>
        <dbReference type="ARBA" id="ARBA00022679"/>
    </source>
</evidence>
<evidence type="ECO:0000256" key="1">
    <source>
        <dbReference type="ARBA" id="ARBA00000085"/>
    </source>
</evidence>
<evidence type="ECO:0000256" key="6">
    <source>
        <dbReference type="ARBA" id="ARBA00022741"/>
    </source>
</evidence>
<dbReference type="Proteomes" id="UP000309673">
    <property type="component" value="Unassembled WGS sequence"/>
</dbReference>
<dbReference type="InterPro" id="IPR036890">
    <property type="entry name" value="HATPase_C_sf"/>
</dbReference>
<dbReference type="PRINTS" id="PR00344">
    <property type="entry name" value="BCTRLSENSOR"/>
</dbReference>
<keyword evidence="4" id="KW-0597">Phosphoprotein</keyword>
<dbReference type="GO" id="GO:0000155">
    <property type="term" value="F:phosphorelay sensor kinase activity"/>
    <property type="evidence" value="ECO:0007669"/>
    <property type="project" value="InterPro"/>
</dbReference>
<keyword evidence="8" id="KW-0067">ATP-binding</keyword>
<dbReference type="PANTHER" id="PTHR43065">
    <property type="entry name" value="SENSOR HISTIDINE KINASE"/>
    <property type="match status" value="1"/>
</dbReference>
<dbReference type="SMART" id="SM00267">
    <property type="entry name" value="GGDEF"/>
    <property type="match status" value="1"/>
</dbReference>
<feature type="transmembrane region" description="Helical" evidence="10">
    <location>
        <begin position="92"/>
        <end position="109"/>
    </location>
</feature>
<feature type="transmembrane region" description="Helical" evidence="10">
    <location>
        <begin position="31"/>
        <end position="47"/>
    </location>
</feature>
<dbReference type="RefSeq" id="WP_136778699.1">
    <property type="nucleotide sequence ID" value="NZ_SUPK01000007.1"/>
</dbReference>
<dbReference type="AlphaFoldDB" id="A0A4U0F8W1"/>
<dbReference type="GO" id="GO:0005886">
    <property type="term" value="C:plasma membrane"/>
    <property type="evidence" value="ECO:0007669"/>
    <property type="project" value="UniProtKB-SubCell"/>
</dbReference>
<evidence type="ECO:0000313" key="13">
    <source>
        <dbReference type="EMBL" id="TJY41071.1"/>
    </source>
</evidence>
<dbReference type="SUPFAM" id="SSF55874">
    <property type="entry name" value="ATPase domain of HSP90 chaperone/DNA topoisomerase II/histidine kinase"/>
    <property type="match status" value="1"/>
</dbReference>
<feature type="transmembrane region" description="Helical" evidence="10">
    <location>
        <begin position="121"/>
        <end position="142"/>
    </location>
</feature>
<dbReference type="CDD" id="cd00082">
    <property type="entry name" value="HisKA"/>
    <property type="match status" value="1"/>
</dbReference>
<dbReference type="EMBL" id="SUPK01000007">
    <property type="protein sequence ID" value="TJY41071.1"/>
    <property type="molecule type" value="Genomic_DNA"/>
</dbReference>
<keyword evidence="5" id="KW-0808">Transferase</keyword>
<dbReference type="InterPro" id="IPR003594">
    <property type="entry name" value="HATPase_dom"/>
</dbReference>
<feature type="domain" description="GGDEF" evidence="12">
    <location>
        <begin position="185"/>
        <end position="302"/>
    </location>
</feature>
<protein>
    <recommendedName>
        <fullName evidence="3">histidine kinase</fullName>
        <ecNumber evidence="3">2.7.13.3</ecNumber>
    </recommendedName>
</protein>
<evidence type="ECO:0000313" key="14">
    <source>
        <dbReference type="Proteomes" id="UP000309673"/>
    </source>
</evidence>
<dbReference type="FunFam" id="3.30.565.10:FF:000006">
    <property type="entry name" value="Sensor histidine kinase WalK"/>
    <property type="match status" value="1"/>
</dbReference>
<dbReference type="InterPro" id="IPR003661">
    <property type="entry name" value="HisK_dim/P_dom"/>
</dbReference>
<evidence type="ECO:0000259" key="12">
    <source>
        <dbReference type="PROSITE" id="PS50887"/>
    </source>
</evidence>
<dbReference type="SUPFAM" id="SSF55073">
    <property type="entry name" value="Nucleotide cyclase"/>
    <property type="match status" value="1"/>
</dbReference>
<comment type="caution">
    <text evidence="13">The sequence shown here is derived from an EMBL/GenBank/DDBJ whole genome shotgun (WGS) entry which is preliminary data.</text>
</comment>
<dbReference type="SUPFAM" id="SSF47384">
    <property type="entry name" value="Homodimeric domain of signal transducing histidine kinase"/>
    <property type="match status" value="1"/>
</dbReference>
<dbReference type="PROSITE" id="PS50109">
    <property type="entry name" value="HIS_KIN"/>
    <property type="match status" value="1"/>
</dbReference>
<dbReference type="Pfam" id="PF00990">
    <property type="entry name" value="GGDEF"/>
    <property type="match status" value="1"/>
</dbReference>
<dbReference type="Gene3D" id="3.30.565.10">
    <property type="entry name" value="Histidine kinase-like ATPase, C-terminal domain"/>
    <property type="match status" value="1"/>
</dbReference>
<sequence length="527" mass="60756">MIIKLIKNYIVPVIVIFVIFSSLILDKTPMVTPFVISGVLLVFSIVFDSRFPVLRYTQFVFLGLFHYFAHLNWAQLLYFILIVIALQKSSRILTSVVITTLYTLEYTLLRLSYQPINAYNLLVSVYDWMTGLLVIALFHYFLLAENEKKLLRDRTRYLSTHDALTGLLNYEGYLINIQELVDRRDRFILITMDFQDFKSYNDQDFQSENEILVNMSIRLKERFPDACVMSRYAGDRFAIAIPQRDNDLTAIDSLMSSGSLGFQVAYSVCRFPQEGETVYSLITLAEDRLFQNKRNMWLLREELRFQEEKLKVVGELAAGMAHEIRNPLTTIKGFMQISKSNDYDMRPWYELIMSEISRMSELTAEFLQFAKPHISDMTPRLMQRCIDRVLFLTESDAALRGHGMEYEIAEEDIYVMADRDKMVQVLLNLIRNAFEAMKEPGTVSVRLKRDAGMCRIEVEDTGCGISESGLQKIFNPFYTTKENGTGLGLSICKKIIQDHGGSLDVESVVGQGSLFRIKLPVVEYEPV</sequence>
<dbReference type="Pfam" id="PF00512">
    <property type="entry name" value="HisKA"/>
    <property type="match status" value="1"/>
</dbReference>
<feature type="transmembrane region" description="Helical" evidence="10">
    <location>
        <begin position="59"/>
        <end position="86"/>
    </location>
</feature>
<proteinExistence type="predicted"/>
<evidence type="ECO:0000256" key="9">
    <source>
        <dbReference type="ARBA" id="ARBA00023012"/>
    </source>
</evidence>
<organism evidence="13 14">
    <name type="scientific">Cohnella pontilimi</name>
    <dbReference type="NCBI Taxonomy" id="2564100"/>
    <lineage>
        <taxon>Bacteria</taxon>
        <taxon>Bacillati</taxon>
        <taxon>Bacillota</taxon>
        <taxon>Bacilli</taxon>
        <taxon>Bacillales</taxon>
        <taxon>Paenibacillaceae</taxon>
        <taxon>Cohnella</taxon>
    </lineage>
</organism>
<dbReference type="InterPro" id="IPR000160">
    <property type="entry name" value="GGDEF_dom"/>
</dbReference>
<dbReference type="InterPro" id="IPR043128">
    <property type="entry name" value="Rev_trsase/Diguanyl_cyclase"/>
</dbReference>